<dbReference type="SMART" id="SM00198">
    <property type="entry name" value="SCP"/>
    <property type="match status" value="1"/>
</dbReference>
<feature type="compositionally biased region" description="Low complexity" evidence="1">
    <location>
        <begin position="66"/>
        <end position="84"/>
    </location>
</feature>
<dbReference type="PROSITE" id="PS01009">
    <property type="entry name" value="CRISP_1"/>
    <property type="match status" value="1"/>
</dbReference>
<dbReference type="EMBL" id="KN847569">
    <property type="protein sequence ID" value="KIV99947.1"/>
    <property type="molecule type" value="Genomic_DNA"/>
</dbReference>
<dbReference type="SUPFAM" id="SSF55797">
    <property type="entry name" value="PR-1-like"/>
    <property type="match status" value="1"/>
</dbReference>
<dbReference type="InParanoid" id="A0A0D1ZZY0"/>
<dbReference type="GO" id="GO:0005576">
    <property type="term" value="C:extracellular region"/>
    <property type="evidence" value="ECO:0007669"/>
    <property type="project" value="InterPro"/>
</dbReference>
<dbReference type="VEuPathDB" id="FungiDB:PV09_08464"/>
<dbReference type="GeneID" id="27316437"/>
<dbReference type="InterPro" id="IPR001283">
    <property type="entry name" value="CRISP-related"/>
</dbReference>
<evidence type="ECO:0000259" key="3">
    <source>
        <dbReference type="SMART" id="SM00198"/>
    </source>
</evidence>
<dbReference type="InterPro" id="IPR014044">
    <property type="entry name" value="CAP_dom"/>
</dbReference>
<dbReference type="Proteomes" id="UP000053259">
    <property type="component" value="Unassembled WGS sequence"/>
</dbReference>
<dbReference type="OrthoDB" id="337038at2759"/>
<evidence type="ECO:0000313" key="5">
    <source>
        <dbReference type="Proteomes" id="UP000053259"/>
    </source>
</evidence>
<dbReference type="RefSeq" id="XP_016209817.1">
    <property type="nucleotide sequence ID" value="XM_016362369.1"/>
</dbReference>
<feature type="region of interest" description="Disordered" evidence="1">
    <location>
        <begin position="39"/>
        <end position="84"/>
    </location>
</feature>
<feature type="chain" id="PRO_5013266337" description="SCP domain-containing protein" evidence="2">
    <location>
        <begin position="16"/>
        <end position="262"/>
    </location>
</feature>
<proteinExistence type="predicted"/>
<dbReference type="HOGENOM" id="CLU_035730_5_1_1"/>
<evidence type="ECO:0000256" key="1">
    <source>
        <dbReference type="SAM" id="MobiDB-lite"/>
    </source>
</evidence>
<gene>
    <name evidence="4" type="ORF">PV09_08464</name>
</gene>
<protein>
    <recommendedName>
        <fullName evidence="3">SCP domain-containing protein</fullName>
    </recommendedName>
</protein>
<dbReference type="InterPro" id="IPR018244">
    <property type="entry name" value="Allrgn_V5/Tpx1_CS"/>
</dbReference>
<dbReference type="PRINTS" id="PR00837">
    <property type="entry name" value="V5TPXLIKE"/>
</dbReference>
<organism evidence="4 5">
    <name type="scientific">Verruconis gallopava</name>
    <dbReference type="NCBI Taxonomy" id="253628"/>
    <lineage>
        <taxon>Eukaryota</taxon>
        <taxon>Fungi</taxon>
        <taxon>Dikarya</taxon>
        <taxon>Ascomycota</taxon>
        <taxon>Pezizomycotina</taxon>
        <taxon>Dothideomycetes</taxon>
        <taxon>Pleosporomycetidae</taxon>
        <taxon>Venturiales</taxon>
        <taxon>Sympoventuriaceae</taxon>
        <taxon>Verruconis</taxon>
    </lineage>
</organism>
<evidence type="ECO:0000256" key="2">
    <source>
        <dbReference type="SAM" id="SignalP"/>
    </source>
</evidence>
<keyword evidence="5" id="KW-1185">Reference proteome</keyword>
<dbReference type="AlphaFoldDB" id="A0A0D1ZZY0"/>
<feature type="domain" description="SCP" evidence="3">
    <location>
        <begin position="91"/>
        <end position="242"/>
    </location>
</feature>
<feature type="signal peptide" evidence="2">
    <location>
        <begin position="1"/>
        <end position="15"/>
    </location>
</feature>
<dbReference type="InterPro" id="IPR035940">
    <property type="entry name" value="CAP_sf"/>
</dbReference>
<sequence length="262" mass="26944">MRATIIAALAAVAAAAPAVTYTEIVDVYTTVWDDGSSVETPAPSPDYAQSWGNWDTPAASPTPVQAATTWAPSPAASSASNSYSGQATSPDYSTAVVQHHNAHRANHSAPDIVWDDSLAATALKIASSCVYAHDVSVDGGGFGQNIAAGAPASNISSVITDLFYNNEVGNFAGLYGEATPSNINDATAFDGWGHFTQVVWKGSTSVGCATYDCSASGLANTGSSVPPYFTVCNYKPAGNFLGEFADNVGEPLNMPSISWAST</sequence>
<dbReference type="PANTHER" id="PTHR10334">
    <property type="entry name" value="CYSTEINE-RICH SECRETORY PROTEIN-RELATED"/>
    <property type="match status" value="1"/>
</dbReference>
<dbReference type="Pfam" id="PF00188">
    <property type="entry name" value="CAP"/>
    <property type="match status" value="1"/>
</dbReference>
<keyword evidence="2" id="KW-0732">Signal</keyword>
<name>A0A0D1ZZY0_9PEZI</name>
<dbReference type="STRING" id="253628.A0A0D1ZZY0"/>
<evidence type="ECO:0000313" key="4">
    <source>
        <dbReference type="EMBL" id="KIV99947.1"/>
    </source>
</evidence>
<reference evidence="4 5" key="1">
    <citation type="submission" date="2015-01" db="EMBL/GenBank/DDBJ databases">
        <title>The Genome Sequence of Ochroconis gallopava CBS43764.</title>
        <authorList>
            <consortium name="The Broad Institute Genomics Platform"/>
            <person name="Cuomo C."/>
            <person name="de Hoog S."/>
            <person name="Gorbushina A."/>
            <person name="Stielow B."/>
            <person name="Teixiera M."/>
            <person name="Abouelleil A."/>
            <person name="Chapman S.B."/>
            <person name="Priest M."/>
            <person name="Young S.K."/>
            <person name="Wortman J."/>
            <person name="Nusbaum C."/>
            <person name="Birren B."/>
        </authorList>
    </citation>
    <scope>NUCLEOTIDE SEQUENCE [LARGE SCALE GENOMIC DNA]</scope>
    <source>
        <strain evidence="4 5">CBS 43764</strain>
    </source>
</reference>
<accession>A0A0D1ZZY0</accession>
<dbReference type="Gene3D" id="3.40.33.10">
    <property type="entry name" value="CAP"/>
    <property type="match status" value="1"/>
</dbReference>
<dbReference type="FunFam" id="3.40.33.10:FF:000018">
    <property type="entry name" value="SCP-like extracellular protein, putative"/>
    <property type="match status" value="1"/>
</dbReference>